<evidence type="ECO:0000256" key="1">
    <source>
        <dbReference type="SAM" id="MobiDB-lite"/>
    </source>
</evidence>
<feature type="non-terminal residue" evidence="2">
    <location>
        <position position="155"/>
    </location>
</feature>
<dbReference type="AlphaFoldDB" id="A0A6J4J2Z2"/>
<organism evidence="2">
    <name type="scientific">uncultured Blastococcus sp</name>
    <dbReference type="NCBI Taxonomy" id="217144"/>
    <lineage>
        <taxon>Bacteria</taxon>
        <taxon>Bacillati</taxon>
        <taxon>Actinomycetota</taxon>
        <taxon>Actinomycetes</taxon>
        <taxon>Geodermatophilales</taxon>
        <taxon>Geodermatophilaceae</taxon>
        <taxon>Blastococcus</taxon>
        <taxon>environmental samples</taxon>
    </lineage>
</organism>
<reference evidence="2" key="1">
    <citation type="submission" date="2020-02" db="EMBL/GenBank/DDBJ databases">
        <authorList>
            <person name="Meier V. D."/>
        </authorList>
    </citation>
    <scope>NUCLEOTIDE SEQUENCE</scope>
    <source>
        <strain evidence="2">AVDCRST_MAG52</strain>
    </source>
</reference>
<gene>
    <name evidence="2" type="ORF">AVDCRST_MAG52-3099</name>
</gene>
<dbReference type="EMBL" id="CADCTN010000213">
    <property type="protein sequence ID" value="CAA9269023.1"/>
    <property type="molecule type" value="Genomic_DNA"/>
</dbReference>
<accession>A0A6J4J2Z2</accession>
<feature type="region of interest" description="Disordered" evidence="1">
    <location>
        <begin position="1"/>
        <end position="155"/>
    </location>
</feature>
<name>A0A6J4J2Z2_9ACTN</name>
<evidence type="ECO:0000313" key="2">
    <source>
        <dbReference type="EMBL" id="CAA9269023.1"/>
    </source>
</evidence>
<proteinExistence type="predicted"/>
<feature type="non-terminal residue" evidence="2">
    <location>
        <position position="1"/>
    </location>
</feature>
<sequence>DSALRPDGSGRRGGGAAVPPLHPRRGLAARLGAGRGGPRAGPADRGGHHPEPAPALPRRAARSDAGQRLVDPAQDPRREPVRPQQPVRAPGEHRARNDVRGGIRPGPPALRSPRRRLPAPGAGRRAGRRGRGVRTAAGRGPPHGGGRPALPAPRL</sequence>
<protein>
    <submittedName>
        <fullName evidence="2">Uncharacterized protein</fullName>
    </submittedName>
</protein>
<feature type="compositionally biased region" description="Basic and acidic residues" evidence="1">
    <location>
        <begin position="90"/>
        <end position="101"/>
    </location>
</feature>